<dbReference type="Pfam" id="PF24986">
    <property type="entry name" value="PRC_RimM"/>
    <property type="match status" value="1"/>
</dbReference>
<comment type="similarity">
    <text evidence="5">Belongs to the RimM family.</text>
</comment>
<keyword evidence="1 5" id="KW-0963">Cytoplasm</keyword>
<evidence type="ECO:0000313" key="8">
    <source>
        <dbReference type="EMBL" id="TSJ48107.1"/>
    </source>
</evidence>
<dbReference type="Gene3D" id="2.30.30.240">
    <property type="entry name" value="PRC-barrel domain"/>
    <property type="match status" value="1"/>
</dbReference>
<dbReference type="OrthoDB" id="9810331at2"/>
<feature type="domain" description="Ribosome maturation factor RimM PRC barrel" evidence="7">
    <location>
        <begin position="103"/>
        <end position="169"/>
    </location>
</feature>
<comment type="subcellular location">
    <subcellularLocation>
        <location evidence="5">Cytoplasm</location>
    </subcellularLocation>
</comment>
<dbReference type="InterPro" id="IPR036976">
    <property type="entry name" value="RimM_N_sf"/>
</dbReference>
<dbReference type="SUPFAM" id="SSF50346">
    <property type="entry name" value="PRC-barrel domain"/>
    <property type="match status" value="1"/>
</dbReference>
<keyword evidence="9" id="KW-1185">Reference proteome</keyword>
<evidence type="ECO:0000256" key="1">
    <source>
        <dbReference type="ARBA" id="ARBA00022490"/>
    </source>
</evidence>
<dbReference type="RefSeq" id="WP_144331642.1">
    <property type="nucleotide sequence ID" value="NZ_VLPL01000001.1"/>
</dbReference>
<dbReference type="InterPro" id="IPR009000">
    <property type="entry name" value="Transl_B-barrel_sf"/>
</dbReference>
<dbReference type="Gene3D" id="2.40.30.60">
    <property type="entry name" value="RimM"/>
    <property type="match status" value="1"/>
</dbReference>
<dbReference type="NCBIfam" id="TIGR02273">
    <property type="entry name" value="16S_RimM"/>
    <property type="match status" value="1"/>
</dbReference>
<dbReference type="AlphaFoldDB" id="A0A556N7F0"/>
<dbReference type="SUPFAM" id="SSF50447">
    <property type="entry name" value="Translation proteins"/>
    <property type="match status" value="1"/>
</dbReference>
<reference evidence="8 9" key="1">
    <citation type="submission" date="2019-07" db="EMBL/GenBank/DDBJ databases">
        <authorList>
            <person name="Huq M.A."/>
        </authorList>
    </citation>
    <scope>NUCLEOTIDE SEQUENCE [LARGE SCALE GENOMIC DNA]</scope>
    <source>
        <strain evidence="8 9">MAH-3</strain>
    </source>
</reference>
<evidence type="ECO:0000256" key="3">
    <source>
        <dbReference type="ARBA" id="ARBA00022552"/>
    </source>
</evidence>
<dbReference type="Proteomes" id="UP000316008">
    <property type="component" value="Unassembled WGS sequence"/>
</dbReference>
<dbReference type="GO" id="GO:0006364">
    <property type="term" value="P:rRNA processing"/>
    <property type="evidence" value="ECO:0007669"/>
    <property type="project" value="UniProtKB-UniRule"/>
</dbReference>
<comment type="caution">
    <text evidence="8">The sequence shown here is derived from an EMBL/GenBank/DDBJ whole genome shotgun (WGS) entry which is preliminary data.</text>
</comment>
<sequence length="176" mass="19982">MQHADCFQLGYIAKLHGYKGEVSLFLDVTNPEDYKTLDAFFIDINGQLTPFFVQSFQLKHKGFAAIKLEGVDSENDAKIILRKNCYLPLSVLPELDDKHFYDHEIVGFKLVDTRYGETGIIEQVVDNSVNPLIVVMNGEKEILIPFIEGLVQKVDRKSKTLHVTSPEGLIEMYMGE</sequence>
<organism evidence="8 9">
    <name type="scientific">Fluviicola chungangensis</name>
    <dbReference type="NCBI Taxonomy" id="2597671"/>
    <lineage>
        <taxon>Bacteria</taxon>
        <taxon>Pseudomonadati</taxon>
        <taxon>Bacteroidota</taxon>
        <taxon>Flavobacteriia</taxon>
        <taxon>Flavobacteriales</taxon>
        <taxon>Crocinitomicaceae</taxon>
        <taxon>Fluviicola</taxon>
    </lineage>
</organism>
<dbReference type="PANTHER" id="PTHR33692">
    <property type="entry name" value="RIBOSOME MATURATION FACTOR RIMM"/>
    <property type="match status" value="1"/>
</dbReference>
<dbReference type="GO" id="GO:0005737">
    <property type="term" value="C:cytoplasm"/>
    <property type="evidence" value="ECO:0007669"/>
    <property type="project" value="UniProtKB-SubCell"/>
</dbReference>
<gene>
    <name evidence="5 8" type="primary">rimM</name>
    <name evidence="8" type="ORF">FO442_02940</name>
</gene>
<feature type="domain" description="RimM N-terminal" evidence="6">
    <location>
        <begin position="9"/>
        <end position="82"/>
    </location>
</feature>
<evidence type="ECO:0000256" key="4">
    <source>
        <dbReference type="ARBA" id="ARBA00023186"/>
    </source>
</evidence>
<keyword evidence="3 5" id="KW-0698">rRNA processing</keyword>
<keyword evidence="2 5" id="KW-0690">Ribosome biogenesis</keyword>
<dbReference type="GO" id="GO:0043022">
    <property type="term" value="F:ribosome binding"/>
    <property type="evidence" value="ECO:0007669"/>
    <property type="project" value="InterPro"/>
</dbReference>
<comment type="domain">
    <text evidence="5">The PRC barrel domain binds ribosomal protein uS19.</text>
</comment>
<protein>
    <recommendedName>
        <fullName evidence="5">Ribosome maturation factor RimM</fullName>
    </recommendedName>
</protein>
<dbReference type="InterPro" id="IPR011033">
    <property type="entry name" value="PRC_barrel-like_sf"/>
</dbReference>
<evidence type="ECO:0000256" key="2">
    <source>
        <dbReference type="ARBA" id="ARBA00022517"/>
    </source>
</evidence>
<dbReference type="InterPro" id="IPR011961">
    <property type="entry name" value="RimM"/>
</dbReference>
<accession>A0A556N7F0</accession>
<evidence type="ECO:0000313" key="9">
    <source>
        <dbReference type="Proteomes" id="UP000316008"/>
    </source>
</evidence>
<dbReference type="GO" id="GO:0005840">
    <property type="term" value="C:ribosome"/>
    <property type="evidence" value="ECO:0007669"/>
    <property type="project" value="InterPro"/>
</dbReference>
<proteinExistence type="inferred from homology"/>
<dbReference type="InterPro" id="IPR002676">
    <property type="entry name" value="RimM_N"/>
</dbReference>
<name>A0A556N7F0_9FLAO</name>
<dbReference type="InterPro" id="IPR056792">
    <property type="entry name" value="PRC_RimM"/>
</dbReference>
<evidence type="ECO:0000259" key="7">
    <source>
        <dbReference type="Pfam" id="PF24986"/>
    </source>
</evidence>
<dbReference type="GO" id="GO:0042274">
    <property type="term" value="P:ribosomal small subunit biogenesis"/>
    <property type="evidence" value="ECO:0007669"/>
    <property type="project" value="UniProtKB-UniRule"/>
</dbReference>
<comment type="function">
    <text evidence="5">An accessory protein needed during the final step in the assembly of 30S ribosomal subunit, possibly for assembly of the head region. Essential for efficient processing of 16S rRNA. May be needed both before and after RbfA during the maturation of 16S rRNA. It has affinity for free ribosomal 30S subunits but not for 70S ribosomes.</text>
</comment>
<comment type="subunit">
    <text evidence="5">Binds ribosomal protein uS19.</text>
</comment>
<dbReference type="Pfam" id="PF01782">
    <property type="entry name" value="RimM"/>
    <property type="match status" value="1"/>
</dbReference>
<evidence type="ECO:0000256" key="5">
    <source>
        <dbReference type="HAMAP-Rule" id="MF_00014"/>
    </source>
</evidence>
<dbReference type="EMBL" id="VLPL01000001">
    <property type="protein sequence ID" value="TSJ48107.1"/>
    <property type="molecule type" value="Genomic_DNA"/>
</dbReference>
<keyword evidence="4 5" id="KW-0143">Chaperone</keyword>
<evidence type="ECO:0000259" key="6">
    <source>
        <dbReference type="Pfam" id="PF01782"/>
    </source>
</evidence>
<dbReference type="HAMAP" id="MF_00014">
    <property type="entry name" value="Ribosome_mat_RimM"/>
    <property type="match status" value="1"/>
</dbReference>
<dbReference type="PANTHER" id="PTHR33692:SF1">
    <property type="entry name" value="RIBOSOME MATURATION FACTOR RIMM"/>
    <property type="match status" value="1"/>
</dbReference>